<proteinExistence type="predicted"/>
<protein>
    <submittedName>
        <fullName evidence="2">Uncharacterized protein</fullName>
    </submittedName>
</protein>
<sequence length="87" mass="9250">MLRNVPAASGAVDAGDLALLFELRRIGMMTTLLPGSVGWPRAFATDKEAPLAALANWATAPERQAEDGSLRLHNIPLSASPREPLSE</sequence>
<evidence type="ECO:0000313" key="3">
    <source>
        <dbReference type="Proteomes" id="UP000481327"/>
    </source>
</evidence>
<organism evidence="2 3">
    <name type="scientific">Sandarakinorhabdus fusca</name>
    <dbReference type="NCBI Taxonomy" id="1439888"/>
    <lineage>
        <taxon>Bacteria</taxon>
        <taxon>Pseudomonadati</taxon>
        <taxon>Pseudomonadota</taxon>
        <taxon>Alphaproteobacteria</taxon>
        <taxon>Sphingomonadales</taxon>
        <taxon>Sphingosinicellaceae</taxon>
        <taxon>Sandarakinorhabdus</taxon>
    </lineage>
</organism>
<gene>
    <name evidence="2" type="ORF">F3168_05520</name>
</gene>
<comment type="caution">
    <text evidence="2">The sequence shown here is derived from an EMBL/GenBank/DDBJ whole genome shotgun (WGS) entry which is preliminary data.</text>
</comment>
<dbReference type="RefSeq" id="WP_152577182.1">
    <property type="nucleotide sequence ID" value="NZ_JAATJI010000001.1"/>
</dbReference>
<reference evidence="2 3" key="1">
    <citation type="submission" date="2019-09" db="EMBL/GenBank/DDBJ databases">
        <title>Polymorphobacter sp. isolated from a lake in China.</title>
        <authorList>
            <person name="Liu Z."/>
        </authorList>
    </citation>
    <scope>NUCLEOTIDE SEQUENCE [LARGE SCALE GENOMIC DNA]</scope>
    <source>
        <strain evidence="2 3">D40P</strain>
    </source>
</reference>
<name>A0A7C9GP57_9SPHN</name>
<keyword evidence="3" id="KW-1185">Reference proteome</keyword>
<dbReference type="Proteomes" id="UP000481327">
    <property type="component" value="Unassembled WGS sequence"/>
</dbReference>
<accession>A0A7C9GP57</accession>
<dbReference type="AlphaFoldDB" id="A0A7C9GP57"/>
<evidence type="ECO:0000313" key="2">
    <source>
        <dbReference type="EMBL" id="MQT16716.1"/>
    </source>
</evidence>
<dbReference type="EMBL" id="WIOL01000002">
    <property type="protein sequence ID" value="MQT16716.1"/>
    <property type="molecule type" value="Genomic_DNA"/>
</dbReference>
<evidence type="ECO:0000256" key="1">
    <source>
        <dbReference type="SAM" id="MobiDB-lite"/>
    </source>
</evidence>
<feature type="region of interest" description="Disordered" evidence="1">
    <location>
        <begin position="65"/>
        <end position="87"/>
    </location>
</feature>